<dbReference type="PANTHER" id="PTHR42837:SF2">
    <property type="entry name" value="MEMBRANE METALLOPROTEASE ARASP2, CHLOROPLASTIC-RELATED"/>
    <property type="match status" value="1"/>
</dbReference>
<dbReference type="EMBL" id="VOGC01000006">
    <property type="protein sequence ID" value="MQN01384.1"/>
    <property type="molecule type" value="Genomic_DNA"/>
</dbReference>
<evidence type="ECO:0000256" key="7">
    <source>
        <dbReference type="ARBA" id="ARBA00022833"/>
    </source>
</evidence>
<gene>
    <name evidence="14" type="ORF">FRC54_05575</name>
</gene>
<evidence type="ECO:0000256" key="11">
    <source>
        <dbReference type="SAM" id="Phobius"/>
    </source>
</evidence>
<comment type="similarity">
    <text evidence="3">Belongs to the peptidase M50B family.</text>
</comment>
<evidence type="ECO:0000313" key="14">
    <source>
        <dbReference type="EMBL" id="MQN01384.1"/>
    </source>
</evidence>
<keyword evidence="9" id="KW-0482">Metalloprotease</keyword>
<evidence type="ECO:0000256" key="2">
    <source>
        <dbReference type="ARBA" id="ARBA00004141"/>
    </source>
</evidence>
<evidence type="ECO:0000259" key="12">
    <source>
        <dbReference type="Pfam" id="PF02163"/>
    </source>
</evidence>
<comment type="subcellular location">
    <subcellularLocation>
        <location evidence="2">Membrane</location>
        <topology evidence="2">Multi-pass membrane protein</topology>
    </subcellularLocation>
</comment>
<evidence type="ECO:0000256" key="6">
    <source>
        <dbReference type="ARBA" id="ARBA00022801"/>
    </source>
</evidence>
<proteinExistence type="inferred from homology"/>
<dbReference type="Proteomes" id="UP000460257">
    <property type="component" value="Unassembled WGS sequence"/>
</dbReference>
<dbReference type="Pfam" id="PF02163">
    <property type="entry name" value="Peptidase_M50"/>
    <property type="match status" value="1"/>
</dbReference>
<accession>A0A6N7IYJ9</accession>
<evidence type="ECO:0000256" key="3">
    <source>
        <dbReference type="ARBA" id="ARBA00007931"/>
    </source>
</evidence>
<dbReference type="InterPro" id="IPR036034">
    <property type="entry name" value="PDZ_sf"/>
</dbReference>
<dbReference type="SUPFAM" id="SSF50156">
    <property type="entry name" value="PDZ domain-like"/>
    <property type="match status" value="1"/>
</dbReference>
<feature type="transmembrane region" description="Helical" evidence="11">
    <location>
        <begin position="88"/>
        <end position="110"/>
    </location>
</feature>
<keyword evidence="10 11" id="KW-0472">Membrane</keyword>
<reference evidence="14" key="1">
    <citation type="journal article" date="2020" name="Appl. Environ. Microbiol.">
        <title>Medium-Chain Fatty Acid Synthesis by 'Candidatus Weimeria bifida' gen. nov., sp. nov., and 'Candidatus Pseudoramibacter fermentans' sp. nov.</title>
        <authorList>
            <person name="Scarborough M.J."/>
            <person name="Myers K.S."/>
            <person name="Donohue T.J."/>
            <person name="Noguera D.R."/>
        </authorList>
    </citation>
    <scope>NUCLEOTIDE SEQUENCE</scope>
    <source>
        <strain evidence="14">LCO1.1</strain>
    </source>
</reference>
<dbReference type="GO" id="GO:0004222">
    <property type="term" value="F:metalloendopeptidase activity"/>
    <property type="evidence" value="ECO:0007669"/>
    <property type="project" value="InterPro"/>
</dbReference>
<keyword evidence="5 11" id="KW-0812">Transmembrane</keyword>
<evidence type="ECO:0000256" key="8">
    <source>
        <dbReference type="ARBA" id="ARBA00022989"/>
    </source>
</evidence>
<dbReference type="CDD" id="cd23081">
    <property type="entry name" value="cpPDZ_EcRseP-like"/>
    <property type="match status" value="1"/>
</dbReference>
<organism evidence="14 15">
    <name type="scientific">Candidatus Weimeria bifida</name>
    <dbReference type="NCBI Taxonomy" id="2599074"/>
    <lineage>
        <taxon>Bacteria</taxon>
        <taxon>Bacillati</taxon>
        <taxon>Bacillota</taxon>
        <taxon>Clostridia</taxon>
        <taxon>Lachnospirales</taxon>
        <taxon>Lachnospiraceae</taxon>
        <taxon>Candidatus Weimeria</taxon>
    </lineage>
</organism>
<sequence length="347" mass="38626">MHIIIAILIFGFIIIFHELGHFSVAKACGVRVNEFTVGFGPKLFSFGKGETKYSLRLLPFGGACVMEGEDSDSEDDRAFNKKPLWQRFLIVFAGPLFNFILAFLLSLIMIGSAGYYAPNVGGVTKDYPAEQAGIKAGDTIVSIDGYPIHFYNEISVYTFFHKKSSYNVKYRHGGVLKKSAITPKYDKKLKRSLIGIVGSPEMTHPGFLGTIQYGFYEIKYQIYVVFQSLKELVLGHLTINDMSGPVGIVKTIGDTYKESVADGIYYVVMNMINITILLSANLGVMNLLPFPALDGGRLLIFIIEGITRKKIPEKVEAYINAVGFVILMVLMVLIMGNDIRRIITRQL</sequence>
<keyword evidence="6" id="KW-0378">Hydrolase</keyword>
<dbReference type="GO" id="GO:0006508">
    <property type="term" value="P:proteolysis"/>
    <property type="evidence" value="ECO:0007669"/>
    <property type="project" value="UniProtKB-KW"/>
</dbReference>
<protein>
    <submittedName>
        <fullName evidence="14">Site-2 protease family protein</fullName>
    </submittedName>
</protein>
<feature type="domain" description="Peptidase M50" evidence="12">
    <location>
        <begin position="6"/>
        <end position="330"/>
    </location>
</feature>
<feature type="transmembrane region" description="Helical" evidence="11">
    <location>
        <begin position="317"/>
        <end position="336"/>
    </location>
</feature>
<evidence type="ECO:0000256" key="1">
    <source>
        <dbReference type="ARBA" id="ARBA00001947"/>
    </source>
</evidence>
<evidence type="ECO:0000256" key="10">
    <source>
        <dbReference type="ARBA" id="ARBA00023136"/>
    </source>
</evidence>
<keyword evidence="15" id="KW-1185">Reference proteome</keyword>
<dbReference type="InterPro" id="IPR041489">
    <property type="entry name" value="PDZ_6"/>
</dbReference>
<dbReference type="PANTHER" id="PTHR42837">
    <property type="entry name" value="REGULATOR OF SIGMA-E PROTEASE RSEP"/>
    <property type="match status" value="1"/>
</dbReference>
<dbReference type="InterPro" id="IPR004387">
    <property type="entry name" value="Pept_M50_Zn"/>
</dbReference>
<evidence type="ECO:0000256" key="5">
    <source>
        <dbReference type="ARBA" id="ARBA00022692"/>
    </source>
</evidence>
<dbReference type="Gene3D" id="2.30.42.10">
    <property type="match status" value="1"/>
</dbReference>
<comment type="caution">
    <text evidence="14">The sequence shown here is derived from an EMBL/GenBank/DDBJ whole genome shotgun (WGS) entry which is preliminary data.</text>
</comment>
<feature type="transmembrane region" description="Helical" evidence="11">
    <location>
        <begin position="264"/>
        <end position="288"/>
    </location>
</feature>
<feature type="domain" description="PDZ" evidence="13">
    <location>
        <begin position="121"/>
        <end position="149"/>
    </location>
</feature>
<comment type="cofactor">
    <cofactor evidence="1">
        <name>Zn(2+)</name>
        <dbReference type="ChEBI" id="CHEBI:29105"/>
    </cofactor>
</comment>
<evidence type="ECO:0000256" key="4">
    <source>
        <dbReference type="ARBA" id="ARBA00022670"/>
    </source>
</evidence>
<dbReference type="GO" id="GO:0016020">
    <property type="term" value="C:membrane"/>
    <property type="evidence" value="ECO:0007669"/>
    <property type="project" value="UniProtKB-SubCell"/>
</dbReference>
<evidence type="ECO:0000313" key="15">
    <source>
        <dbReference type="Proteomes" id="UP000460257"/>
    </source>
</evidence>
<dbReference type="Pfam" id="PF17820">
    <property type="entry name" value="PDZ_6"/>
    <property type="match status" value="1"/>
</dbReference>
<evidence type="ECO:0000259" key="13">
    <source>
        <dbReference type="Pfam" id="PF17820"/>
    </source>
</evidence>
<keyword evidence="8 11" id="KW-1133">Transmembrane helix</keyword>
<dbReference type="AlphaFoldDB" id="A0A6N7IYJ9"/>
<keyword evidence="7" id="KW-0862">Zinc</keyword>
<evidence type="ECO:0000256" key="9">
    <source>
        <dbReference type="ARBA" id="ARBA00023049"/>
    </source>
</evidence>
<name>A0A6N7IYJ9_9FIRM</name>
<keyword evidence="4 14" id="KW-0645">Protease</keyword>
<dbReference type="InterPro" id="IPR008915">
    <property type="entry name" value="Peptidase_M50"/>
</dbReference>
<dbReference type="CDD" id="cd06163">
    <property type="entry name" value="S2P-M50_PDZ_RseP-like"/>
    <property type="match status" value="1"/>
</dbReference>